<name>A0A212LP98_9FIRM</name>
<dbReference type="SUPFAM" id="SSF55729">
    <property type="entry name" value="Acyl-CoA N-acyltransferases (Nat)"/>
    <property type="match status" value="1"/>
</dbReference>
<organism evidence="2">
    <name type="scientific">uncultured Sporomusa sp</name>
    <dbReference type="NCBI Taxonomy" id="307249"/>
    <lineage>
        <taxon>Bacteria</taxon>
        <taxon>Bacillati</taxon>
        <taxon>Bacillota</taxon>
        <taxon>Negativicutes</taxon>
        <taxon>Selenomonadales</taxon>
        <taxon>Sporomusaceae</taxon>
        <taxon>Sporomusa</taxon>
        <taxon>environmental samples</taxon>
    </lineage>
</organism>
<sequence>MFLKQESFDHKTRLAGVSSIEKQAQQLRITPAVHRDWPVIEKMFADAFQTDIYFYLMKRRLDLAKTYSRFSTSIAALFAGNTYLLRMGTRPAGFIMLKKNSDKLMHLHYLAIAPEFRGQGLGRELADFALTMARECGADIFLEAEADSAAMTLYSSVGFSADNQFHIYSLVPPSVPPARSKKNIELIPLEDTKGMLMRAKEWLLGYQATVLAYNSQAGKTLSFRVCRPTSGSAVIIHCNPGNSSNEVLQQALPHLACHVNNPCGSYLVLSGIDRTQIDSPWLRDRADYVTMSKKHGVE</sequence>
<dbReference type="PANTHER" id="PTHR42791">
    <property type="entry name" value="GNAT FAMILY ACETYLTRANSFERASE"/>
    <property type="match status" value="1"/>
</dbReference>
<dbReference type="Pfam" id="PF13673">
    <property type="entry name" value="Acetyltransf_10"/>
    <property type="match status" value="1"/>
</dbReference>
<reference evidence="2" key="1">
    <citation type="submission" date="2016-08" db="EMBL/GenBank/DDBJ databases">
        <authorList>
            <person name="Seilhamer J.J."/>
        </authorList>
    </citation>
    <scope>NUCLEOTIDE SEQUENCE</scope>
    <source>
        <strain evidence="2">86</strain>
    </source>
</reference>
<dbReference type="AlphaFoldDB" id="A0A212LP98"/>
<dbReference type="InterPro" id="IPR052523">
    <property type="entry name" value="Trichothecene_AcTrans"/>
</dbReference>
<dbReference type="PROSITE" id="PS51186">
    <property type="entry name" value="GNAT"/>
    <property type="match status" value="1"/>
</dbReference>
<accession>A0A212LP98</accession>
<evidence type="ECO:0000313" key="2">
    <source>
        <dbReference type="EMBL" id="SCM79378.1"/>
    </source>
</evidence>
<dbReference type="InterPro" id="IPR016181">
    <property type="entry name" value="Acyl_CoA_acyltransferase"/>
</dbReference>
<dbReference type="CDD" id="cd04301">
    <property type="entry name" value="NAT_SF"/>
    <property type="match status" value="1"/>
</dbReference>
<evidence type="ECO:0000259" key="1">
    <source>
        <dbReference type="PROSITE" id="PS51186"/>
    </source>
</evidence>
<gene>
    <name evidence="2" type="ORF">KL86SPO_20538</name>
</gene>
<dbReference type="GO" id="GO:0016747">
    <property type="term" value="F:acyltransferase activity, transferring groups other than amino-acyl groups"/>
    <property type="evidence" value="ECO:0007669"/>
    <property type="project" value="InterPro"/>
</dbReference>
<protein>
    <recommendedName>
        <fullName evidence="1">N-acetyltransferase domain-containing protein</fullName>
    </recommendedName>
</protein>
<dbReference type="Gene3D" id="3.40.630.30">
    <property type="match status" value="1"/>
</dbReference>
<proteinExistence type="predicted"/>
<feature type="domain" description="N-acetyltransferase" evidence="1">
    <location>
        <begin position="27"/>
        <end position="185"/>
    </location>
</feature>
<dbReference type="InterPro" id="IPR000182">
    <property type="entry name" value="GNAT_dom"/>
</dbReference>
<dbReference type="PANTHER" id="PTHR42791:SF1">
    <property type="entry name" value="N-ACETYLTRANSFERASE DOMAIN-CONTAINING PROTEIN"/>
    <property type="match status" value="1"/>
</dbReference>
<dbReference type="EMBL" id="FMJE01000002">
    <property type="protein sequence ID" value="SCM79378.1"/>
    <property type="molecule type" value="Genomic_DNA"/>
</dbReference>